<dbReference type="PANTHER" id="PTHR47396">
    <property type="entry name" value="TYPE I RESTRICTION ENZYME ECOKI R PROTEIN"/>
    <property type="match status" value="1"/>
</dbReference>
<organism evidence="5 6">
    <name type="scientific">Oerskovia turbata</name>
    <dbReference type="NCBI Taxonomy" id="1713"/>
    <lineage>
        <taxon>Bacteria</taxon>
        <taxon>Bacillati</taxon>
        <taxon>Actinomycetota</taxon>
        <taxon>Actinomycetes</taxon>
        <taxon>Micrococcales</taxon>
        <taxon>Cellulomonadaceae</taxon>
        <taxon>Oerskovia</taxon>
    </lineage>
</organism>
<feature type="domain" description="Helicase C-terminal" evidence="3">
    <location>
        <begin position="351"/>
        <end position="506"/>
    </location>
</feature>
<gene>
    <name evidence="4" type="ORF">EQW73_17690</name>
    <name evidence="5" type="ORF">EQW78_17620</name>
</gene>
<dbReference type="SMART" id="SM00490">
    <property type="entry name" value="HELICc"/>
    <property type="match status" value="1"/>
</dbReference>
<dbReference type="InterPro" id="IPR027417">
    <property type="entry name" value="P-loop_NTPase"/>
</dbReference>
<dbReference type="InterPro" id="IPR050742">
    <property type="entry name" value="Helicase_Restrict-Modif_Enz"/>
</dbReference>
<dbReference type="SUPFAM" id="SSF52540">
    <property type="entry name" value="P-loop containing nucleoside triphosphate hydrolases"/>
    <property type="match status" value="1"/>
</dbReference>
<dbReference type="PANTHER" id="PTHR47396:SF1">
    <property type="entry name" value="ATP-DEPENDENT HELICASE IRC3-RELATED"/>
    <property type="match status" value="1"/>
</dbReference>
<feature type="domain" description="Helicase ATP-binding" evidence="2">
    <location>
        <begin position="153"/>
        <end position="313"/>
    </location>
</feature>
<dbReference type="Proteomes" id="UP000290517">
    <property type="component" value="Unassembled WGS sequence"/>
</dbReference>
<keyword evidence="7" id="KW-1185">Reference proteome</keyword>
<dbReference type="GO" id="GO:0016787">
    <property type="term" value="F:hydrolase activity"/>
    <property type="evidence" value="ECO:0007669"/>
    <property type="project" value="InterPro"/>
</dbReference>
<dbReference type="InterPro" id="IPR001650">
    <property type="entry name" value="Helicase_C-like"/>
</dbReference>
<sequence length="835" mass="91374">MADAKQKLPASGWAAPPVWARIEMFGRNEVRQLLVPATTFSVAHAGAEPGALEVRSSVGSWPAAPVDRALGTDLLWAELPLGAADGSPLRRGTWKRPSVLLRTSAADVVESYRDALSFAESEPGAPGLRTPQLGAVHAVLGYWTTKATTPATVVMPTGTGKTETMLALLVAARIPRLLVLVPSDSLRQQIATKFETLGVLQELGVVAPTALRPVVGRIEHGFTNPDLAATFAAACNVIVTTPSALSKCTSESLSAVVDACTHLFVDEAHHVAASTWSAIRERFSERPVVQFTATPFREDGKHLQGRSIYTFPLREAQAQHYFSPITYEAVIAFDDVDVQVAHRAVSRLRRDLTEGYDHILMARVDNVKRAKELLPTYQSIAGDLRPLVINSTLSKREQKAALADLATRRCRVVVCVNMLGEGFDLPALKVAAVHDSRKSLGVTLQFIGRFTRTSANGSYGPASMFVARTDVEVDTRLRQLYAEDADWNALLHDVTSAVVDQQQEISDFEAGFNSVPEEITLRNLLPKLSTVVYRTPTSDWDPMALVDFFGEANLLTNPIGINAEAGVAWCVVEQRSTVRWGDLRTIEEVGFELYVVYFDRFRRLLYINHSANDGVFEDLTAALVGTGATRFTGQTVYRVMAGIDRLVPTNVGVIDARDRFRRFSMHVGADVTASFSQAEAGTKSQTNISGGGYRNGKHVTISASLKGRIWSHATAHSLKHWRDWCDDVGTHLLDDTITIDQIIGQFILPELLKSRPEGVLLGVEWPWKLYLHTAEYTRLQLGASIHPATRTDLLPDTSVTTGPFRSRCTRGRGQSGTRRTSKTAASCTHAVTTTR</sequence>
<evidence type="ECO:0000313" key="6">
    <source>
        <dbReference type="Proteomes" id="UP000289805"/>
    </source>
</evidence>
<dbReference type="SMART" id="SM00487">
    <property type="entry name" value="DEXDc"/>
    <property type="match status" value="1"/>
</dbReference>
<evidence type="ECO:0000313" key="5">
    <source>
        <dbReference type="EMBL" id="RXR29738.1"/>
    </source>
</evidence>
<dbReference type="GO" id="GO:0005829">
    <property type="term" value="C:cytosol"/>
    <property type="evidence" value="ECO:0007669"/>
    <property type="project" value="TreeGrafter"/>
</dbReference>
<dbReference type="PROSITE" id="PS51192">
    <property type="entry name" value="HELICASE_ATP_BIND_1"/>
    <property type="match status" value="1"/>
</dbReference>
<dbReference type="GO" id="GO:0004386">
    <property type="term" value="F:helicase activity"/>
    <property type="evidence" value="ECO:0007669"/>
    <property type="project" value="UniProtKB-KW"/>
</dbReference>
<dbReference type="RefSeq" id="WP_051703290.1">
    <property type="nucleotide sequence ID" value="NZ_JOFV01000025.1"/>
</dbReference>
<keyword evidence="5" id="KW-0378">Hydrolase</keyword>
<dbReference type="Pfam" id="PF04851">
    <property type="entry name" value="ResIII"/>
    <property type="match status" value="1"/>
</dbReference>
<dbReference type="OrthoDB" id="9776021at2"/>
<evidence type="ECO:0000313" key="7">
    <source>
        <dbReference type="Proteomes" id="UP000290517"/>
    </source>
</evidence>
<accession>A0A4Q1KIU6</accession>
<dbReference type="PROSITE" id="PS51194">
    <property type="entry name" value="HELICASE_CTER"/>
    <property type="match status" value="1"/>
</dbReference>
<dbReference type="AlphaFoldDB" id="A0A4Q1KIU6"/>
<dbReference type="Gene3D" id="3.40.50.300">
    <property type="entry name" value="P-loop containing nucleotide triphosphate hydrolases"/>
    <property type="match status" value="2"/>
</dbReference>
<name>A0A4Q1KIU6_9CELL</name>
<dbReference type="CDD" id="cd17926">
    <property type="entry name" value="DEXHc_RE"/>
    <property type="match status" value="1"/>
</dbReference>
<reference evidence="6 7" key="1">
    <citation type="submission" date="2019-01" db="EMBL/GenBank/DDBJ databases">
        <title>Oerskovia turbata Genome sequencing and assembly.</title>
        <authorList>
            <person name="Dou T."/>
        </authorList>
    </citation>
    <scope>NUCLEOTIDE SEQUENCE [LARGE SCALE GENOMIC DNA]</scope>
    <source>
        <strain evidence="5 6">JCM12123</strain>
        <strain evidence="4 7">JCM3160</strain>
    </source>
</reference>
<keyword evidence="5" id="KW-0347">Helicase</keyword>
<dbReference type="CDD" id="cd18785">
    <property type="entry name" value="SF2_C"/>
    <property type="match status" value="1"/>
</dbReference>
<evidence type="ECO:0000259" key="3">
    <source>
        <dbReference type="PROSITE" id="PS51194"/>
    </source>
</evidence>
<dbReference type="GO" id="GO:0003677">
    <property type="term" value="F:DNA binding"/>
    <property type="evidence" value="ECO:0007669"/>
    <property type="project" value="InterPro"/>
</dbReference>
<dbReference type="STRING" id="1713.GCA_000718325_03518"/>
<protein>
    <submittedName>
        <fullName evidence="5">DEAD/DEAH box helicase</fullName>
    </submittedName>
</protein>
<evidence type="ECO:0000259" key="2">
    <source>
        <dbReference type="PROSITE" id="PS51192"/>
    </source>
</evidence>
<dbReference type="EMBL" id="SDJQ01000032">
    <property type="protein sequence ID" value="RXR29738.1"/>
    <property type="molecule type" value="Genomic_DNA"/>
</dbReference>
<dbReference type="Pfam" id="PF00271">
    <property type="entry name" value="Helicase_C"/>
    <property type="match status" value="1"/>
</dbReference>
<dbReference type="EMBL" id="SDJR01000016">
    <property type="protein sequence ID" value="RXR21725.1"/>
    <property type="molecule type" value="Genomic_DNA"/>
</dbReference>
<feature type="region of interest" description="Disordered" evidence="1">
    <location>
        <begin position="807"/>
        <end position="835"/>
    </location>
</feature>
<dbReference type="GO" id="GO:0005524">
    <property type="term" value="F:ATP binding"/>
    <property type="evidence" value="ECO:0007669"/>
    <property type="project" value="InterPro"/>
</dbReference>
<evidence type="ECO:0000256" key="1">
    <source>
        <dbReference type="SAM" id="MobiDB-lite"/>
    </source>
</evidence>
<feature type="compositionally biased region" description="Polar residues" evidence="1">
    <location>
        <begin position="822"/>
        <end position="835"/>
    </location>
</feature>
<proteinExistence type="predicted"/>
<keyword evidence="5" id="KW-0547">Nucleotide-binding</keyword>
<keyword evidence="5" id="KW-0067">ATP-binding</keyword>
<dbReference type="Proteomes" id="UP000289805">
    <property type="component" value="Unassembled WGS sequence"/>
</dbReference>
<dbReference type="InterPro" id="IPR014001">
    <property type="entry name" value="Helicase_ATP-bd"/>
</dbReference>
<evidence type="ECO:0000313" key="4">
    <source>
        <dbReference type="EMBL" id="RXR21725.1"/>
    </source>
</evidence>
<dbReference type="InterPro" id="IPR006935">
    <property type="entry name" value="Helicase/UvrB_N"/>
</dbReference>
<comment type="caution">
    <text evidence="5">The sequence shown here is derived from an EMBL/GenBank/DDBJ whole genome shotgun (WGS) entry which is preliminary data.</text>
</comment>